<feature type="compositionally biased region" description="Basic and acidic residues" evidence="5">
    <location>
        <begin position="189"/>
        <end position="202"/>
    </location>
</feature>
<evidence type="ECO:0000256" key="1">
    <source>
        <dbReference type="ARBA" id="ARBA00004123"/>
    </source>
</evidence>
<evidence type="ECO:0000256" key="2">
    <source>
        <dbReference type="ARBA" id="ARBA00008352"/>
    </source>
</evidence>
<proteinExistence type="inferred from homology"/>
<feature type="compositionally biased region" description="Pro residues" evidence="5">
    <location>
        <begin position="50"/>
        <end position="60"/>
    </location>
</feature>
<dbReference type="Pfam" id="PF11705">
    <property type="entry name" value="RNA_pol_3_Rpc31"/>
    <property type="match status" value="1"/>
</dbReference>
<feature type="compositionally biased region" description="Acidic residues" evidence="5">
    <location>
        <begin position="234"/>
        <end position="243"/>
    </location>
</feature>
<dbReference type="AlphaFoldDB" id="A0A6A6VG82"/>
<comment type="function">
    <text evidence="4">DNA-dependent RNA polymerase catalyzes the transcription of DNA into RNA using the four ribonucleoside triphosphates as substrates. Specific peripheric component of RNA polymerase III which synthesizes small RNAs, such as 5S rRNA and tRNAs.</text>
</comment>
<dbReference type="OrthoDB" id="5377312at2759"/>
<evidence type="ECO:0000256" key="5">
    <source>
        <dbReference type="SAM" id="MobiDB-lite"/>
    </source>
</evidence>
<feature type="region of interest" description="Disordered" evidence="5">
    <location>
        <begin position="134"/>
        <end position="267"/>
    </location>
</feature>
<reference evidence="6" key="1">
    <citation type="journal article" date="2020" name="Stud. Mycol.">
        <title>101 Dothideomycetes genomes: a test case for predicting lifestyles and emergence of pathogens.</title>
        <authorList>
            <person name="Haridas S."/>
            <person name="Albert R."/>
            <person name="Binder M."/>
            <person name="Bloem J."/>
            <person name="Labutti K."/>
            <person name="Salamov A."/>
            <person name="Andreopoulos B."/>
            <person name="Baker S."/>
            <person name="Barry K."/>
            <person name="Bills G."/>
            <person name="Bluhm B."/>
            <person name="Cannon C."/>
            <person name="Castanera R."/>
            <person name="Culley D."/>
            <person name="Daum C."/>
            <person name="Ezra D."/>
            <person name="Gonzalez J."/>
            <person name="Henrissat B."/>
            <person name="Kuo A."/>
            <person name="Liang C."/>
            <person name="Lipzen A."/>
            <person name="Lutzoni F."/>
            <person name="Magnuson J."/>
            <person name="Mondo S."/>
            <person name="Nolan M."/>
            <person name="Ohm R."/>
            <person name="Pangilinan J."/>
            <person name="Park H.-J."/>
            <person name="Ramirez L."/>
            <person name="Alfaro M."/>
            <person name="Sun H."/>
            <person name="Tritt A."/>
            <person name="Yoshinaga Y."/>
            <person name="Zwiers L.-H."/>
            <person name="Turgeon B."/>
            <person name="Goodwin S."/>
            <person name="Spatafora J."/>
            <person name="Crous P."/>
            <person name="Grigoriev I."/>
        </authorList>
    </citation>
    <scope>NUCLEOTIDE SEQUENCE</scope>
    <source>
        <strain evidence="6">CBS 119925</strain>
    </source>
</reference>
<comment type="similarity">
    <text evidence="2 4">Belongs to the eukaryotic RPC7 RNA polymerase subunit family.</text>
</comment>
<dbReference type="InterPro" id="IPR024661">
    <property type="entry name" value="RNA_pol_III_Rpc31"/>
</dbReference>
<comment type="subcellular location">
    <subcellularLocation>
        <location evidence="1 4">Nucleus</location>
    </subcellularLocation>
</comment>
<feature type="compositionally biased region" description="Gly residues" evidence="5">
    <location>
        <begin position="1"/>
        <end position="16"/>
    </location>
</feature>
<dbReference type="PANTHER" id="PTHR15367">
    <property type="entry name" value="DNA-DIRECTED RNA POLYMERASE III"/>
    <property type="match status" value="1"/>
</dbReference>
<accession>A0A6A6VG82</accession>
<evidence type="ECO:0000313" key="6">
    <source>
        <dbReference type="EMBL" id="KAF2748201.1"/>
    </source>
</evidence>
<feature type="compositionally biased region" description="Acidic residues" evidence="5">
    <location>
        <begin position="250"/>
        <end position="267"/>
    </location>
</feature>
<feature type="compositionally biased region" description="Acidic residues" evidence="5">
    <location>
        <begin position="203"/>
        <end position="227"/>
    </location>
</feature>
<dbReference type="GO" id="GO:0006383">
    <property type="term" value="P:transcription by RNA polymerase III"/>
    <property type="evidence" value="ECO:0007669"/>
    <property type="project" value="UniProtKB-UniRule"/>
</dbReference>
<keyword evidence="7" id="KW-1185">Reference proteome</keyword>
<evidence type="ECO:0000313" key="7">
    <source>
        <dbReference type="Proteomes" id="UP000799440"/>
    </source>
</evidence>
<protein>
    <recommendedName>
        <fullName evidence="4">DNA-directed RNA polymerase III subunit</fullName>
    </recommendedName>
</protein>
<feature type="region of interest" description="Disordered" evidence="5">
    <location>
        <begin position="1"/>
        <end position="25"/>
    </location>
</feature>
<evidence type="ECO:0000256" key="4">
    <source>
        <dbReference type="PIRNR" id="PIRNR000777"/>
    </source>
</evidence>
<dbReference type="GO" id="GO:0005666">
    <property type="term" value="C:RNA polymerase III complex"/>
    <property type="evidence" value="ECO:0007669"/>
    <property type="project" value="UniProtKB-UniRule"/>
</dbReference>
<organism evidence="6 7">
    <name type="scientific">Sporormia fimetaria CBS 119925</name>
    <dbReference type="NCBI Taxonomy" id="1340428"/>
    <lineage>
        <taxon>Eukaryota</taxon>
        <taxon>Fungi</taxon>
        <taxon>Dikarya</taxon>
        <taxon>Ascomycota</taxon>
        <taxon>Pezizomycotina</taxon>
        <taxon>Dothideomycetes</taxon>
        <taxon>Pleosporomycetidae</taxon>
        <taxon>Pleosporales</taxon>
        <taxon>Sporormiaceae</taxon>
        <taxon>Sporormia</taxon>
    </lineage>
</organism>
<dbReference type="PIRSF" id="PIRSF000777">
    <property type="entry name" value="RNA_polIII_C31"/>
    <property type="match status" value="1"/>
</dbReference>
<dbReference type="PANTHER" id="PTHR15367:SF2">
    <property type="entry name" value="DNA-DIRECTED RNA POLYMERASE III SUBUNIT"/>
    <property type="match status" value="1"/>
</dbReference>
<feature type="region of interest" description="Disordered" evidence="5">
    <location>
        <begin position="40"/>
        <end position="65"/>
    </location>
</feature>
<name>A0A6A6VG82_9PLEO</name>
<dbReference type="Proteomes" id="UP000799440">
    <property type="component" value="Unassembled WGS sequence"/>
</dbReference>
<sequence length="267" mass="29248">MAPRGGRGGGRGGRGGAYNPSRGINIGGVELNWDLTGLKIEKGPSERFPAKPPPQAPPPTAGEDSMVQHYLAVRDRIHDGPFYTILNDGMKSGKKRRANEPAPIEAALFNPFTDNQTYTSKYRKIRRRIPKLDGRPYVTDLFPPELRSLLDDHTTGGADGGGPSKKKKTLQIAKSSGGGSKIDTYLKVQAERLQDIEARAGDADEYDEDEDEEEEEEGPEAIGEEDNFSAVSSDSEESGDDYNAEQYFDNGEDEDLDDGDPYENAYD</sequence>
<keyword evidence="3 4" id="KW-0539">Nucleus</keyword>
<gene>
    <name evidence="6" type="ORF">M011DRAFT_401545</name>
</gene>
<dbReference type="EMBL" id="MU006570">
    <property type="protein sequence ID" value="KAF2748201.1"/>
    <property type="molecule type" value="Genomic_DNA"/>
</dbReference>
<evidence type="ECO:0000256" key="3">
    <source>
        <dbReference type="ARBA" id="ARBA00023242"/>
    </source>
</evidence>
<comment type="subunit">
    <text evidence="4">Component of the RNA polymerase III (Pol III) complex.</text>
</comment>
<feature type="compositionally biased region" description="Basic and acidic residues" evidence="5">
    <location>
        <begin position="40"/>
        <end position="49"/>
    </location>
</feature>